<proteinExistence type="predicted"/>
<accession>A0A8S5LD54</accession>
<evidence type="ECO:0000313" key="1">
    <source>
        <dbReference type="EMBL" id="DAD67787.1"/>
    </source>
</evidence>
<name>A0A8S5LD54_9CAUD</name>
<protein>
    <submittedName>
        <fullName evidence="1">Uncharacterized protein</fullName>
    </submittedName>
</protein>
<sequence>MRVYMQKVEKSFGSLKNSCTFAVQIGWEET</sequence>
<dbReference type="EMBL" id="BK014686">
    <property type="protein sequence ID" value="DAD67787.1"/>
    <property type="molecule type" value="Genomic_DNA"/>
</dbReference>
<organism evidence="1">
    <name type="scientific">Siphoviridae sp. ctjjE1</name>
    <dbReference type="NCBI Taxonomy" id="2823595"/>
    <lineage>
        <taxon>Viruses</taxon>
        <taxon>Duplodnaviria</taxon>
        <taxon>Heunggongvirae</taxon>
        <taxon>Uroviricota</taxon>
        <taxon>Caudoviricetes</taxon>
    </lineage>
</organism>
<reference evidence="1" key="1">
    <citation type="journal article" date="2021" name="Proc. Natl. Acad. Sci. U.S.A.">
        <title>A Catalog of Tens of Thousands of Viruses from Human Metagenomes Reveals Hidden Associations with Chronic Diseases.</title>
        <authorList>
            <person name="Tisza M.J."/>
            <person name="Buck C.B."/>
        </authorList>
    </citation>
    <scope>NUCLEOTIDE SEQUENCE</scope>
    <source>
        <strain evidence="1">CtjjE1</strain>
    </source>
</reference>